<dbReference type="PANTHER" id="PTHR42883">
    <property type="entry name" value="GLUCOSE-1-PHOSPHATE THYMIDYLTRANSFERASE"/>
    <property type="match status" value="1"/>
</dbReference>
<dbReference type="RefSeq" id="WP_110998480.1">
    <property type="nucleotide sequence ID" value="NZ_QKTW01000013.1"/>
</dbReference>
<organism evidence="2 3">
    <name type="scientific">Taibaiella soli</name>
    <dbReference type="NCBI Taxonomy" id="1649169"/>
    <lineage>
        <taxon>Bacteria</taxon>
        <taxon>Pseudomonadati</taxon>
        <taxon>Bacteroidota</taxon>
        <taxon>Chitinophagia</taxon>
        <taxon>Chitinophagales</taxon>
        <taxon>Chitinophagaceae</taxon>
        <taxon>Taibaiella</taxon>
    </lineage>
</organism>
<evidence type="ECO:0000259" key="1">
    <source>
        <dbReference type="Pfam" id="PF00483"/>
    </source>
</evidence>
<dbReference type="GO" id="GO:0016740">
    <property type="term" value="F:transferase activity"/>
    <property type="evidence" value="ECO:0007669"/>
    <property type="project" value="UniProtKB-KW"/>
</dbReference>
<dbReference type="SUPFAM" id="SSF53448">
    <property type="entry name" value="Nucleotide-diphospho-sugar transferases"/>
    <property type="match status" value="1"/>
</dbReference>
<dbReference type="AlphaFoldDB" id="A0A2W2BBZ7"/>
<gene>
    <name evidence="2" type="ORF">DN068_08480</name>
</gene>
<dbReference type="OrthoDB" id="9803871at2"/>
<evidence type="ECO:0000313" key="2">
    <source>
        <dbReference type="EMBL" id="PZF73417.1"/>
    </source>
</evidence>
<dbReference type="Pfam" id="PF00483">
    <property type="entry name" value="NTP_transferase"/>
    <property type="match status" value="1"/>
</dbReference>
<accession>A0A2W2BBZ7</accession>
<proteinExistence type="predicted"/>
<name>A0A2W2BBZ7_9BACT</name>
<reference evidence="2 3" key="1">
    <citation type="submission" date="2018-06" db="EMBL/GenBank/DDBJ databases">
        <title>Mucibacter soli gen. nov., sp. nov., a new member of the family Chitinophagaceae producing mucin.</title>
        <authorList>
            <person name="Kim M.-K."/>
            <person name="Park S."/>
            <person name="Kim T.-S."/>
            <person name="Joung Y."/>
            <person name="Han J.-H."/>
            <person name="Kim S.B."/>
        </authorList>
    </citation>
    <scope>NUCLEOTIDE SEQUENCE [LARGE SCALE GENOMIC DNA]</scope>
    <source>
        <strain evidence="2 3">R1-15</strain>
    </source>
</reference>
<keyword evidence="2" id="KW-0808">Transferase</keyword>
<dbReference type="InterPro" id="IPR029044">
    <property type="entry name" value="Nucleotide-diphossugar_trans"/>
</dbReference>
<dbReference type="EMBL" id="QKTW01000013">
    <property type="protein sequence ID" value="PZF73417.1"/>
    <property type="molecule type" value="Genomic_DNA"/>
</dbReference>
<dbReference type="CDD" id="cd04181">
    <property type="entry name" value="NTP_transferase"/>
    <property type="match status" value="1"/>
</dbReference>
<keyword evidence="3" id="KW-1185">Reference proteome</keyword>
<dbReference type="PANTHER" id="PTHR42883:SF2">
    <property type="entry name" value="THYMIDYLYLTRANSFERASE"/>
    <property type="match status" value="1"/>
</dbReference>
<dbReference type="Proteomes" id="UP000248745">
    <property type="component" value="Unassembled WGS sequence"/>
</dbReference>
<dbReference type="Gene3D" id="3.90.550.10">
    <property type="entry name" value="Spore Coat Polysaccharide Biosynthesis Protein SpsA, Chain A"/>
    <property type="match status" value="1"/>
</dbReference>
<dbReference type="InterPro" id="IPR005835">
    <property type="entry name" value="NTP_transferase_dom"/>
</dbReference>
<comment type="caution">
    <text evidence="2">The sequence shown here is derived from an EMBL/GenBank/DDBJ whole genome shotgun (WGS) entry which is preliminary data.</text>
</comment>
<evidence type="ECO:0000313" key="3">
    <source>
        <dbReference type="Proteomes" id="UP000248745"/>
    </source>
</evidence>
<feature type="domain" description="Nucleotidyl transferase" evidence="1">
    <location>
        <begin position="5"/>
        <end position="236"/>
    </location>
</feature>
<sequence length="335" mass="36875">MNIIIPMAGMGKRMRPHTLTTAKPLIPIAGKPIVQRLVEDIIATSNEKVEEIAFVIGPSFGKEVEKHLCEVAASLGAKGKICYQETPLGTAHAILCAAESLKGNVFIAFADTLFKATFSIDASKDAIVWTQKVADPSAFGVVKLNGANEIEAFVEKPKEFVSDLAIIGVYYFRDGEFLRQQLQRLIDNNIVQKGEYQITDAMDHMLQNGTKFYTDQVEEWLDCGNKDATVYTNQRILEIKNGKETLQAASAKIENSIIIQPCFIGENVVVRNSVVGPHVSLEAGVEVIDSRIENSMILTDTVVKNVQLENSLLGKNVTYIEKPKQLSLGDFSTQL</sequence>
<protein>
    <submittedName>
        <fullName evidence="2">Nucleotidyltransferase</fullName>
    </submittedName>
</protein>